<evidence type="ECO:0000313" key="3">
    <source>
        <dbReference type="Proteomes" id="UP001295794"/>
    </source>
</evidence>
<comment type="caution">
    <text evidence="2">The sequence shown here is derived from an EMBL/GenBank/DDBJ whole genome shotgun (WGS) entry which is preliminary data.</text>
</comment>
<accession>A0AAD2Q432</accession>
<reference evidence="2" key="1">
    <citation type="submission" date="2023-11" db="EMBL/GenBank/DDBJ databases">
        <authorList>
            <person name="De Vega J J."/>
            <person name="De Vega J J."/>
        </authorList>
    </citation>
    <scope>NUCLEOTIDE SEQUENCE</scope>
</reference>
<evidence type="ECO:0000256" key="1">
    <source>
        <dbReference type="SAM" id="MobiDB-lite"/>
    </source>
</evidence>
<sequence>MSRFSAAPSVAEEDSGFKLEAVSSLDGRHSRMDIVDSGVDPVSVSPVSVIPPASATTGGSGLPFFDPLSDEDVFDVFDLELVLGPGGKDTEIDARYRSSDSSSGRPTYRIQKKMKAHFLGKKNMSVEVLRSQGWDAMSAMPTPNAASKGYITAFVAKDQPSRCVTLTAANSILSKSTIGNSLAVSSACGLHDPSRLLKRDTPAHHFFLLKLNHMGMPDKFPSKGGPKRKGPAPPSPAAPSVAYEGGGYFVLECAPPDRGEVLSTLYCTGYDQRPRARKGDIAVAELRVRPVVPGPGPGSALPPWARFFKERHVALHISRRGLDACMTGPQVNMVLPGVAAGRCAVLSRGQAMEVVLSTVCTALLAIEQEGFESKRWAWLAPRPIAAGSLNTPKLAPSLLVLPSHPEDNPGLASPDGSGSTTAAPSEEFDRTPGPGTAFPMPIPSHTPYSSETRSFADATSIAASSASGGPGGNAHGIELDDWMSAPADEPPAAPPVMQSRKNSLIGAAPPDVHHLKGASWSQKIQKRQSTLSALRKESSVNVTSPLPAEPQRGIPWPEDKESEEYMFA</sequence>
<keyword evidence="3" id="KW-1185">Reference proteome</keyword>
<dbReference type="Proteomes" id="UP001295794">
    <property type="component" value="Unassembled WGS sequence"/>
</dbReference>
<gene>
    <name evidence="2" type="ORF">MYCIT1_LOCUS17255</name>
</gene>
<name>A0AAD2Q432_9AGAR</name>
<feature type="region of interest" description="Disordered" evidence="1">
    <location>
        <begin position="400"/>
        <end position="568"/>
    </location>
</feature>
<feature type="compositionally biased region" description="Polar residues" evidence="1">
    <location>
        <begin position="519"/>
        <end position="532"/>
    </location>
</feature>
<feature type="compositionally biased region" description="Low complexity" evidence="1">
    <location>
        <begin position="455"/>
        <end position="467"/>
    </location>
</feature>
<feature type="region of interest" description="Disordered" evidence="1">
    <location>
        <begin position="218"/>
        <end position="239"/>
    </location>
</feature>
<proteinExistence type="predicted"/>
<organism evidence="2 3">
    <name type="scientific">Mycena citricolor</name>
    <dbReference type="NCBI Taxonomy" id="2018698"/>
    <lineage>
        <taxon>Eukaryota</taxon>
        <taxon>Fungi</taxon>
        <taxon>Dikarya</taxon>
        <taxon>Basidiomycota</taxon>
        <taxon>Agaricomycotina</taxon>
        <taxon>Agaricomycetes</taxon>
        <taxon>Agaricomycetidae</taxon>
        <taxon>Agaricales</taxon>
        <taxon>Marasmiineae</taxon>
        <taxon>Mycenaceae</taxon>
        <taxon>Mycena</taxon>
    </lineage>
</organism>
<protein>
    <submittedName>
        <fullName evidence="2">Uncharacterized protein</fullName>
    </submittedName>
</protein>
<evidence type="ECO:0000313" key="2">
    <source>
        <dbReference type="EMBL" id="CAK5271872.1"/>
    </source>
</evidence>
<dbReference type="EMBL" id="CAVNYO010000178">
    <property type="protein sequence ID" value="CAK5271872.1"/>
    <property type="molecule type" value="Genomic_DNA"/>
</dbReference>
<dbReference type="AlphaFoldDB" id="A0AAD2Q432"/>